<protein>
    <submittedName>
        <fullName evidence="4">Family 2 glycosyl transferase</fullName>
    </submittedName>
</protein>
<dbReference type="Proteomes" id="UP000234240">
    <property type="component" value="Unassembled WGS sequence"/>
</dbReference>
<sequence>MTALSVCVLTYNSGRLIKSVLTPLLAITDDLVVVDSGSTDDTLAICRELGITPHYAEYETHGRQMNIALRHARHAWVLCVDSDEILDPMTLAWLAHFKAAPAPDPHTAYRLSRYWFVMGKPVRTLYPVSSPDFPVRLFHRDVVRFNDRPVDDEAEGFACSKIIPGAVRHDTFYSLHEVFNKANGYTTRLVKYKTIRPSLWRGIASAIGAFFKWYLFSGAWRQGKIGVVTGSYAVIYSFLKYLKAWYAHQPDAPHPRSRLPGHGNRTGEPVTGKQQKQ</sequence>
<evidence type="ECO:0000313" key="5">
    <source>
        <dbReference type="Proteomes" id="UP000234240"/>
    </source>
</evidence>
<evidence type="ECO:0000256" key="1">
    <source>
        <dbReference type="ARBA" id="ARBA00038494"/>
    </source>
</evidence>
<reference evidence="4 5" key="1">
    <citation type="submission" date="2017-12" db="EMBL/GenBank/DDBJ databases">
        <title>Characterization of six clinical isolates of Enterochimera gen. nov., a novel genus of the Yersiniaciae family and the three species Enterochimera arupensis sp. nov., Enterochimera coloradensis sp. nov, and Enterochimera californica sp. nov.</title>
        <authorList>
            <person name="Rossi A."/>
            <person name="Fisher M."/>
        </authorList>
    </citation>
    <scope>NUCLEOTIDE SEQUENCE [LARGE SCALE GENOMIC DNA]</scope>
    <source>
        <strain evidence="5">2015-Iso6</strain>
    </source>
</reference>
<dbReference type="PANTHER" id="PTHR43630">
    <property type="entry name" value="POLY-BETA-1,6-N-ACETYL-D-GLUCOSAMINE SYNTHASE"/>
    <property type="match status" value="1"/>
</dbReference>
<keyword evidence="5" id="KW-1185">Reference proteome</keyword>
<evidence type="ECO:0000313" key="4">
    <source>
        <dbReference type="EMBL" id="PLR33643.1"/>
    </source>
</evidence>
<dbReference type="PANTHER" id="PTHR43630:SF2">
    <property type="entry name" value="GLYCOSYLTRANSFERASE"/>
    <property type="match status" value="1"/>
</dbReference>
<feature type="region of interest" description="Disordered" evidence="2">
    <location>
        <begin position="253"/>
        <end position="277"/>
    </location>
</feature>
<proteinExistence type="inferred from homology"/>
<dbReference type="AlphaFoldDB" id="A0A2N5E0C2"/>
<evidence type="ECO:0000259" key="3">
    <source>
        <dbReference type="Pfam" id="PF00535"/>
    </source>
</evidence>
<dbReference type="CDD" id="cd02511">
    <property type="entry name" value="Beta4Glucosyltransferase"/>
    <property type="match status" value="1"/>
</dbReference>
<dbReference type="InterPro" id="IPR001173">
    <property type="entry name" value="Glyco_trans_2-like"/>
</dbReference>
<evidence type="ECO:0000256" key="2">
    <source>
        <dbReference type="SAM" id="MobiDB-lite"/>
    </source>
</evidence>
<dbReference type="Pfam" id="PF00535">
    <property type="entry name" value="Glycos_transf_2"/>
    <property type="match status" value="1"/>
</dbReference>
<feature type="domain" description="Glycosyltransferase 2-like" evidence="3">
    <location>
        <begin position="5"/>
        <end position="92"/>
    </location>
</feature>
<comment type="caution">
    <text evidence="4">The sequence shown here is derived from an EMBL/GenBank/DDBJ whole genome shotgun (WGS) entry which is preliminary data.</text>
</comment>
<gene>
    <name evidence="4" type="ORF">CYR55_16665</name>
</gene>
<dbReference type="GO" id="GO:0016740">
    <property type="term" value="F:transferase activity"/>
    <property type="evidence" value="ECO:0007669"/>
    <property type="project" value="UniProtKB-KW"/>
</dbReference>
<accession>A0A2N5E0C2</accession>
<keyword evidence="4" id="KW-0808">Transferase</keyword>
<organism evidence="4 5">
    <name type="scientific">Chimaeribacter californicus</name>
    <dbReference type="NCBI Taxonomy" id="2060067"/>
    <lineage>
        <taxon>Bacteria</taxon>
        <taxon>Pseudomonadati</taxon>
        <taxon>Pseudomonadota</taxon>
        <taxon>Gammaproteobacteria</taxon>
        <taxon>Enterobacterales</taxon>
        <taxon>Yersiniaceae</taxon>
        <taxon>Chimaeribacter</taxon>
    </lineage>
</organism>
<comment type="similarity">
    <text evidence="1">Belongs to the glycosyltransferase 2 family. WaaE/KdtX subfamily.</text>
</comment>
<dbReference type="InterPro" id="IPR029044">
    <property type="entry name" value="Nucleotide-diphossugar_trans"/>
</dbReference>
<dbReference type="EMBL" id="PJZF01000016">
    <property type="protein sequence ID" value="PLR33643.1"/>
    <property type="molecule type" value="Genomic_DNA"/>
</dbReference>
<name>A0A2N5E0C2_9GAMM</name>
<dbReference type="RefSeq" id="WP_101817491.1">
    <property type="nucleotide sequence ID" value="NZ_PJZF01000016.1"/>
</dbReference>
<dbReference type="SUPFAM" id="SSF53448">
    <property type="entry name" value="Nucleotide-diphospho-sugar transferases"/>
    <property type="match status" value="1"/>
</dbReference>
<dbReference type="OrthoDB" id="9815923at2"/>
<dbReference type="Gene3D" id="3.90.550.10">
    <property type="entry name" value="Spore Coat Polysaccharide Biosynthesis Protein SpsA, Chain A"/>
    <property type="match status" value="1"/>
</dbReference>